<feature type="transmembrane region" description="Helical" evidence="2">
    <location>
        <begin position="12"/>
        <end position="34"/>
    </location>
</feature>
<feature type="region of interest" description="Disordered" evidence="1">
    <location>
        <begin position="1024"/>
        <end position="1049"/>
    </location>
</feature>
<evidence type="ECO:0000256" key="2">
    <source>
        <dbReference type="SAM" id="Phobius"/>
    </source>
</evidence>
<dbReference type="GO" id="GO:0005886">
    <property type="term" value="C:plasma membrane"/>
    <property type="evidence" value="ECO:0007669"/>
    <property type="project" value="TreeGrafter"/>
</dbReference>
<evidence type="ECO:0000313" key="4">
    <source>
        <dbReference type="EMBL" id="AXY76764.1"/>
    </source>
</evidence>
<dbReference type="PANTHER" id="PTHR30441">
    <property type="entry name" value="DUF748 DOMAIN-CONTAINING PROTEIN"/>
    <property type="match status" value="1"/>
</dbReference>
<dbReference type="GO" id="GO:0090313">
    <property type="term" value="P:regulation of protein targeting to membrane"/>
    <property type="evidence" value="ECO:0007669"/>
    <property type="project" value="TreeGrafter"/>
</dbReference>
<dbReference type="AlphaFoldDB" id="A0A3B7MQE9"/>
<dbReference type="Proteomes" id="UP000263900">
    <property type="component" value="Chromosome"/>
</dbReference>
<gene>
    <name evidence="4" type="ORF">D3H65_23435</name>
</gene>
<proteinExistence type="predicted"/>
<keyword evidence="2" id="KW-0812">Transmembrane</keyword>
<reference evidence="4 5" key="1">
    <citation type="submission" date="2018-09" db="EMBL/GenBank/DDBJ databases">
        <title>Genome sequencing of strain 6GH32-13.</title>
        <authorList>
            <person name="Weon H.-Y."/>
            <person name="Heo J."/>
            <person name="Kwon S.-W."/>
        </authorList>
    </citation>
    <scope>NUCLEOTIDE SEQUENCE [LARGE SCALE GENOMIC DNA]</scope>
    <source>
        <strain evidence="4 5">5GH32-13</strain>
    </source>
</reference>
<protein>
    <submittedName>
        <fullName evidence="4">AsmA family protein</fullName>
    </submittedName>
</protein>
<keyword evidence="5" id="KW-1185">Reference proteome</keyword>
<name>A0A3B7MQE9_9BACT</name>
<accession>A0A3B7MQE9</accession>
<dbReference type="EMBL" id="CP032157">
    <property type="protein sequence ID" value="AXY76764.1"/>
    <property type="molecule type" value="Genomic_DNA"/>
</dbReference>
<dbReference type="Pfam" id="PF05170">
    <property type="entry name" value="AsmA"/>
    <property type="match status" value="1"/>
</dbReference>
<dbReference type="RefSeq" id="WP_119052641.1">
    <property type="nucleotide sequence ID" value="NZ_CP032157.1"/>
</dbReference>
<dbReference type="OrthoDB" id="596403at2"/>
<dbReference type="KEGG" id="pseg:D3H65_23435"/>
<feature type="compositionally biased region" description="Acidic residues" evidence="1">
    <location>
        <begin position="1035"/>
        <end position="1049"/>
    </location>
</feature>
<feature type="domain" description="AsmA" evidence="3">
    <location>
        <begin position="11"/>
        <end position="175"/>
    </location>
</feature>
<sequence>MSSSFKRITVKLLKLGGLSLGIALLLMFLLPYIFPGFVSTRIKQWARSSINSELDFSRARLSFFRHFPALTLTLYDLSVKGSAPFEKATLIQSEEISLGVDLFSLFTSSTSVDKIFLTNADINILVDKDGKPNYNIYTSKASDSTAATADSSGVALKIEKILIEKSRLVYNDQSLPMALTMKGLYYEGTGDLSKAIFDLHTHMEVDSLDFNYDGQPYVVSKKIQADLITKINTNSLALFFEQNDLTINKLPLKFNGKFEFLSNGYGMDFTLKSAESDLHDIFTGLPPEVTQWLDKTDVRGFSDIDATLKGKYIADSAIMPDLTLNMKIRNGYIAHAAAPSPVSNLYLNFQSKLPQLNTDSLQVTVDSIFFNIDKDYFSSVIRLKGLSSPSIYAKVNSEMDLEKWTRAFGFQPFDLKGKYTIHLLADGKYARSVVPKGLRGTDTVVSSIPQFTIRSSLANGYFKYKDLPQAVENISFDLNASCPDHNYKNTSLSVEKLNASVLNNYIKGFFKLGNSKDFPINAQLQSVFNLADIRNFYPLDSMTLAGNLDIDVQTNGKYIPAKKIFPVTQGKFTIKDGSIQTKYYPAPLENIQVSAVVTSRKGSMKDLVVQVTPVSFRFEGQPFFIKADLQNFENLKYNIASKGTLDIGRIYRVFALQGYDLKGFIETNLSLRGLQSDATGGHYDRLFNSGTMKLRDVTLRADMFPVPFYIRSGNFRFEQDKMWFDAFKVNYGKSKLTLNGYLNNVLNYMMERGTPLRGQFDLNTDYFLVDEFMAFADNKTAAPVANGSAAASTAAGVVMVPSDLAISFKADARKVHYNGIDLKDFKGQVTIDSGAIKLQETGFQLIDAPVVMNGNYKSLSPRKAVFDYHIDAKEFNVKKAYKEIQLFHDLVPAAANAEGIISLDYQLNGRLDEHMSPVYPSLKGGGVLSVKKVKMKGWKLFSVVSKETNKNIDNPDLSKVDIKSTINNNLITIERTRFKVSPFKLRFEGQTSFDGKLNLKLRVGLPPFGIIGIPVHVSGTQDKPLVKLRRGQNGELEETEDQDEGKEEL</sequence>
<dbReference type="InterPro" id="IPR052894">
    <property type="entry name" value="AsmA-related"/>
</dbReference>
<evidence type="ECO:0000313" key="5">
    <source>
        <dbReference type="Proteomes" id="UP000263900"/>
    </source>
</evidence>
<dbReference type="InterPro" id="IPR007844">
    <property type="entry name" value="AsmA"/>
</dbReference>
<evidence type="ECO:0000259" key="3">
    <source>
        <dbReference type="Pfam" id="PF05170"/>
    </source>
</evidence>
<dbReference type="PANTHER" id="PTHR30441:SF8">
    <property type="entry name" value="DUF748 DOMAIN-CONTAINING PROTEIN"/>
    <property type="match status" value="1"/>
</dbReference>
<keyword evidence="2" id="KW-1133">Transmembrane helix</keyword>
<keyword evidence="2" id="KW-0472">Membrane</keyword>
<evidence type="ECO:0000256" key="1">
    <source>
        <dbReference type="SAM" id="MobiDB-lite"/>
    </source>
</evidence>
<organism evidence="4 5">
    <name type="scientific">Paraflavitalea soli</name>
    <dbReference type="NCBI Taxonomy" id="2315862"/>
    <lineage>
        <taxon>Bacteria</taxon>
        <taxon>Pseudomonadati</taxon>
        <taxon>Bacteroidota</taxon>
        <taxon>Chitinophagia</taxon>
        <taxon>Chitinophagales</taxon>
        <taxon>Chitinophagaceae</taxon>
        <taxon>Paraflavitalea</taxon>
    </lineage>
</organism>